<dbReference type="Pfam" id="PF00069">
    <property type="entry name" value="Pkinase"/>
    <property type="match status" value="1"/>
</dbReference>
<dbReference type="PANTHER" id="PTHR45832">
    <property type="entry name" value="SERINE/THREONINE-PROTEIN KINASE SAMKA-RELATED-RELATED"/>
    <property type="match status" value="1"/>
</dbReference>
<evidence type="ECO:0000256" key="5">
    <source>
        <dbReference type="SAM" id="Phobius"/>
    </source>
</evidence>
<dbReference type="PROSITE" id="PS50011">
    <property type="entry name" value="PROTEIN_KINASE_DOM"/>
    <property type="match status" value="1"/>
</dbReference>
<keyword evidence="7" id="KW-0808">Transferase</keyword>
<reference evidence="7 8" key="1">
    <citation type="submission" date="2024-10" db="EMBL/GenBank/DDBJ databases">
        <title>The Natural Products Discovery Center: Release of the First 8490 Sequenced Strains for Exploring Actinobacteria Biosynthetic Diversity.</title>
        <authorList>
            <person name="Kalkreuter E."/>
            <person name="Kautsar S.A."/>
            <person name="Yang D."/>
            <person name="Bader C.D."/>
            <person name="Teijaro C.N."/>
            <person name="Fluegel L."/>
            <person name="Davis C.M."/>
            <person name="Simpson J.R."/>
            <person name="Lauterbach L."/>
            <person name="Steele A.D."/>
            <person name="Gui C."/>
            <person name="Meng S."/>
            <person name="Li G."/>
            <person name="Viehrig K."/>
            <person name="Ye F."/>
            <person name="Su P."/>
            <person name="Kiefer A.F."/>
            <person name="Nichols A."/>
            <person name="Cepeda A.J."/>
            <person name="Yan W."/>
            <person name="Fan B."/>
            <person name="Jiang Y."/>
            <person name="Adhikari A."/>
            <person name="Zheng C.-J."/>
            <person name="Schuster L."/>
            <person name="Cowan T.M."/>
            <person name="Smanski M.J."/>
            <person name="Chevrette M.G."/>
            <person name="De Carvalho L.P.S."/>
            <person name="Shen B."/>
        </authorList>
    </citation>
    <scope>NUCLEOTIDE SEQUENCE [LARGE SCALE GENOMIC DNA]</scope>
    <source>
        <strain evidence="7 8">NPDC012605</strain>
    </source>
</reference>
<dbReference type="Gene3D" id="3.30.200.20">
    <property type="entry name" value="Phosphorylase Kinase, domain 1"/>
    <property type="match status" value="1"/>
</dbReference>
<keyword evidence="8" id="KW-1185">Reference proteome</keyword>
<dbReference type="InterPro" id="IPR017441">
    <property type="entry name" value="Protein_kinase_ATP_BS"/>
</dbReference>
<keyword evidence="5" id="KW-0812">Transmembrane</keyword>
<feature type="transmembrane region" description="Helical" evidence="5">
    <location>
        <begin position="341"/>
        <end position="367"/>
    </location>
</feature>
<dbReference type="PROSITE" id="PS00108">
    <property type="entry name" value="PROTEIN_KINASE_ST"/>
    <property type="match status" value="1"/>
</dbReference>
<proteinExistence type="inferred from homology"/>
<dbReference type="Gene3D" id="1.10.510.10">
    <property type="entry name" value="Transferase(Phosphotransferase) domain 1"/>
    <property type="match status" value="1"/>
</dbReference>
<comment type="caution">
    <text evidence="7">The sequence shown here is derived from an EMBL/GenBank/DDBJ whole genome shotgun (WGS) entry which is preliminary data.</text>
</comment>
<dbReference type="EMBL" id="JBIBDZ010000025">
    <property type="protein sequence ID" value="MFF5924342.1"/>
    <property type="molecule type" value="Genomic_DNA"/>
</dbReference>
<dbReference type="InterPro" id="IPR008271">
    <property type="entry name" value="Ser/Thr_kinase_AS"/>
</dbReference>
<evidence type="ECO:0000313" key="8">
    <source>
        <dbReference type="Proteomes" id="UP001602370"/>
    </source>
</evidence>
<dbReference type="CDD" id="cd14014">
    <property type="entry name" value="STKc_PknB_like"/>
    <property type="match status" value="1"/>
</dbReference>
<sequence length="368" mass="38883">MPDDNLILRPLHRADPTSLGPYQLLGRIGAGGMGRVYLANRNGAEGLYAVKTLLVDGLTTDADRARFAREVKVARRAAGPRTARVFDADPHAPLPWLATEYVAAPSLGDLVARRGTAHPAAAARIVADCATALEALHSTGVIHRDLKPHNILLTSQGIRLIDFGISHASDLTRTRVTLGTVAYIAPEQARGEPATAACDIWALGATLSTLAAGHPPYPDAGDPVRLLALVSRATVDLSDLPAPLRPLAEACLVPDPADRPTPAELRVLAEGCETAHRSSRTDAAEPPDSWIALISDYQNEGEQLRDQHAPALPVPGYERTQRIAGLTPQGWKAAISMISNLTALIVLGAGGLLTLITIVAVIVIALFP</sequence>
<evidence type="ECO:0000256" key="4">
    <source>
        <dbReference type="PROSITE-ProRule" id="PRU10141"/>
    </source>
</evidence>
<feature type="binding site" evidence="4">
    <location>
        <position position="51"/>
    </location>
    <ligand>
        <name>ATP</name>
        <dbReference type="ChEBI" id="CHEBI:30616"/>
    </ligand>
</feature>
<dbReference type="PANTHER" id="PTHR45832:SF22">
    <property type="entry name" value="SERINE_THREONINE-PROTEIN KINASE SAMKA-RELATED"/>
    <property type="match status" value="1"/>
</dbReference>
<keyword evidence="5" id="KW-1133">Transmembrane helix</keyword>
<dbReference type="SUPFAM" id="SSF56112">
    <property type="entry name" value="Protein kinase-like (PK-like)"/>
    <property type="match status" value="1"/>
</dbReference>
<dbReference type="SMART" id="SM00220">
    <property type="entry name" value="S_TKc"/>
    <property type="match status" value="1"/>
</dbReference>
<name>A0ABW6Y456_9ACTN</name>
<dbReference type="GO" id="GO:0004674">
    <property type="term" value="F:protein serine/threonine kinase activity"/>
    <property type="evidence" value="ECO:0007669"/>
    <property type="project" value="UniProtKB-EC"/>
</dbReference>
<feature type="domain" description="Protein kinase" evidence="6">
    <location>
        <begin position="22"/>
        <end position="279"/>
    </location>
</feature>
<organism evidence="7 8">
    <name type="scientific">Streptomyces flavochromogenes</name>
    <dbReference type="NCBI Taxonomy" id="68199"/>
    <lineage>
        <taxon>Bacteria</taxon>
        <taxon>Bacillati</taxon>
        <taxon>Actinomycetota</taxon>
        <taxon>Actinomycetes</taxon>
        <taxon>Kitasatosporales</taxon>
        <taxon>Streptomycetaceae</taxon>
        <taxon>Streptomyces</taxon>
    </lineage>
</organism>
<evidence type="ECO:0000256" key="2">
    <source>
        <dbReference type="ARBA" id="ARBA00022741"/>
    </source>
</evidence>
<dbReference type="PROSITE" id="PS00107">
    <property type="entry name" value="PROTEIN_KINASE_ATP"/>
    <property type="match status" value="1"/>
</dbReference>
<dbReference type="InterPro" id="IPR000719">
    <property type="entry name" value="Prot_kinase_dom"/>
</dbReference>
<protein>
    <submittedName>
        <fullName evidence="7">Serine/threonine-protein kinase</fullName>
        <ecNumber evidence="7">2.7.11.1</ecNumber>
    </submittedName>
</protein>
<gene>
    <name evidence="7" type="ORF">ACFY8C_39590</name>
</gene>
<evidence type="ECO:0000313" key="7">
    <source>
        <dbReference type="EMBL" id="MFF5924342.1"/>
    </source>
</evidence>
<keyword evidence="7" id="KW-0418">Kinase</keyword>
<dbReference type="InterPro" id="IPR011009">
    <property type="entry name" value="Kinase-like_dom_sf"/>
</dbReference>
<comment type="similarity">
    <text evidence="1">Belongs to the protein kinase superfamily. STE Ser/Thr protein kinase family. STE20 subfamily.</text>
</comment>
<keyword evidence="3 4" id="KW-0067">ATP-binding</keyword>
<accession>A0ABW6Y456</accession>
<dbReference type="Proteomes" id="UP001602370">
    <property type="component" value="Unassembled WGS sequence"/>
</dbReference>
<evidence type="ECO:0000256" key="1">
    <source>
        <dbReference type="ARBA" id="ARBA00008874"/>
    </source>
</evidence>
<keyword evidence="2 4" id="KW-0547">Nucleotide-binding</keyword>
<evidence type="ECO:0000259" key="6">
    <source>
        <dbReference type="PROSITE" id="PS50011"/>
    </source>
</evidence>
<dbReference type="EC" id="2.7.11.1" evidence="7"/>
<evidence type="ECO:0000256" key="3">
    <source>
        <dbReference type="ARBA" id="ARBA00022840"/>
    </source>
</evidence>
<dbReference type="InterPro" id="IPR051931">
    <property type="entry name" value="PAK3-like"/>
</dbReference>
<keyword evidence="5" id="KW-0472">Membrane</keyword>
<dbReference type="RefSeq" id="WP_051820885.1">
    <property type="nucleotide sequence ID" value="NZ_JBIBDZ010000025.1"/>
</dbReference>